<dbReference type="PROSITE" id="PS00178">
    <property type="entry name" value="AA_TRNA_LIGASE_I"/>
    <property type="match status" value="1"/>
</dbReference>
<evidence type="ECO:0000256" key="8">
    <source>
        <dbReference type="ARBA" id="ARBA00023054"/>
    </source>
</evidence>
<comment type="subunit">
    <text evidence="2 11">Monomer.</text>
</comment>
<dbReference type="Gene3D" id="1.10.530.10">
    <property type="match status" value="1"/>
</dbReference>
<sequence>MEIPTKYNPEEVEDKWYNYWIDKNYFRADVKSKKEPFCIVIPPPNVTGSLHMGHALNNTLQDILTRWNRMQEYNVLWLPGTDHAGIATQNVVEKELAKEGLTRQELGRVKFVERVWKWKEETGGTIINQLKKLGCSCDWSRTRFTMDEGLSKAVQEVFISLYNEGFIYRGNYIINWCPRCQTALSDLEAEHKDVKGHLYYVKYPFMNGDYIVVATTRPETIFADLAIAVNPQDKRYKNLIGKKVRLPAPCGDREIPIIADDYVDIKFGTGCLKITPAHDPADFEIGNRHNLEAIKVIGPDGKMNEQARKYKGLDRFECRKVLVDDLKREGYIEKIEGYKYSIGSCYRCHTYVEPYLSRQWFVRMKELAKPALKAVKDGKVKFVPKNWEKTYFQWMENIRDWCISRQIWWGHRIPVWYCENENCAPIASRIKPDKCPKCGGDKLTQDEDVLDTWFSSALWPFSTLGWPDKTEDLQVFYPTSVLSTGFDIIFFWVARMIIMGLHFMGDAPFSTVYIHALIRDIEGQKMSKSKGNVIDPLAVIDNYGTDALRFTLAALAVKGRDIYLSEERIQGYRNFMNKIWNASRFIIMNLATRPTIVGTPVGTRQPTLADKWIISRLNQVTKEVTNYLNKYDFDKASLAIYEFFWHEFCDWYLEIAKLQIMNDARRMTLSYLFRVLEQSLRLMHPFIPFITEEIWQTLQKTVKESKRCSGTTHPSGGYPDSANCSAAIHRTTDQKSIMISEWPQYNKKEVDNESIIQMDLIKAVVFAIRNIRSELNIPPATRIQVVLNYRGAKIREGVEVIKSNAAYVKWLAGVEDLKIGTKLVTPRPAAMSLVKGMELSIPLKGLINLEKEKERLQKEAEKAIEELSNVKINLSNKAFIKKAPSEIVAREKERKIGIEARLHKLSANLKMLVLSWFIFLFCFIALDGMGYYENLAGKMFQVKGEVVGTIKEEVEITLILKTDKNENVLIQLDDEKFKSLEGILSSGNWVRMVVKILEGGIIQGISAQKIPRVVSSKKPLTSSILIPDFNILEIYKKTVQYFNPKLTGRDAERIASSILVYSKSHNVDPRLIVAVIAIESDFQVDARSVKGALGLGQLMPQTARILKVNPLNIEENILGTASYLKFCLEQWKDYPYLNLPLALASYNAGPGAVAKYGGIPPYFETQNYVRKVMDLYEQLCKKTR</sequence>
<dbReference type="Gene3D" id="1.10.287.380">
    <property type="entry name" value="Valyl-tRNA synthetase, C-terminal domain"/>
    <property type="match status" value="1"/>
</dbReference>
<dbReference type="InterPro" id="IPR009008">
    <property type="entry name" value="Val/Leu/Ile-tRNA-synth_edit"/>
</dbReference>
<dbReference type="Gene3D" id="1.10.730.10">
    <property type="entry name" value="Isoleucyl-tRNA Synthetase, Domain 1"/>
    <property type="match status" value="1"/>
</dbReference>
<keyword evidence="12" id="KW-0812">Transmembrane</keyword>
<keyword evidence="4 11" id="KW-0436">Ligase</keyword>
<feature type="domain" description="Aminoacyl-tRNA synthetase class Ia" evidence="13">
    <location>
        <begin position="15"/>
        <end position="564"/>
    </location>
</feature>
<keyword evidence="9 11" id="KW-0030">Aminoacyl-tRNA synthetase</keyword>
<keyword evidence="12" id="KW-1133">Transmembrane helix</keyword>
<dbReference type="HAMAP" id="MF_02004">
    <property type="entry name" value="Val_tRNA_synth_type1"/>
    <property type="match status" value="1"/>
</dbReference>
<evidence type="ECO:0000259" key="16">
    <source>
        <dbReference type="Pfam" id="PF10458"/>
    </source>
</evidence>
<evidence type="ECO:0000256" key="9">
    <source>
        <dbReference type="ARBA" id="ARBA00023146"/>
    </source>
</evidence>
<dbReference type="AlphaFoldDB" id="A0A2M6ZIM0"/>
<dbReference type="Proteomes" id="UP000229227">
    <property type="component" value="Unassembled WGS sequence"/>
</dbReference>
<dbReference type="InterPro" id="IPR014729">
    <property type="entry name" value="Rossmann-like_a/b/a_fold"/>
</dbReference>
<feature type="coiled-coil region" evidence="11">
    <location>
        <begin position="846"/>
        <end position="877"/>
    </location>
</feature>
<dbReference type="EC" id="6.1.1.9" evidence="11"/>
<dbReference type="InterPro" id="IPR010978">
    <property type="entry name" value="tRNA-bd_arm"/>
</dbReference>
<feature type="transmembrane region" description="Helical" evidence="12">
    <location>
        <begin position="911"/>
        <end position="932"/>
    </location>
</feature>
<dbReference type="FunFam" id="3.40.50.620:FF:000032">
    <property type="entry name" value="Valine--tRNA ligase"/>
    <property type="match status" value="1"/>
</dbReference>
<evidence type="ECO:0000256" key="10">
    <source>
        <dbReference type="ARBA" id="ARBA00047552"/>
    </source>
</evidence>
<dbReference type="Gene3D" id="3.40.50.620">
    <property type="entry name" value="HUPs"/>
    <property type="match status" value="2"/>
</dbReference>
<comment type="domain">
    <text evidence="11">ValRS has two distinct active sites: one for aminoacylation and one for editing. The misactivated threonine is translocated from the active site to the editing site.</text>
</comment>
<name>A0A2M6ZIM0_9BACT</name>
<keyword evidence="6 11" id="KW-0067">ATP-binding</keyword>
<evidence type="ECO:0000313" key="18">
    <source>
        <dbReference type="Proteomes" id="UP000229227"/>
    </source>
</evidence>
<dbReference type="InterPro" id="IPR002303">
    <property type="entry name" value="Valyl-tRNA_ligase"/>
</dbReference>
<dbReference type="NCBIfam" id="NF004349">
    <property type="entry name" value="PRK05729.1"/>
    <property type="match status" value="1"/>
</dbReference>
<proteinExistence type="inferred from homology"/>
<evidence type="ECO:0000256" key="3">
    <source>
        <dbReference type="ARBA" id="ARBA00022490"/>
    </source>
</evidence>
<keyword evidence="12" id="KW-0472">Membrane</keyword>
<comment type="similarity">
    <text evidence="11">Belongs to the class-I aminoacyl-tRNA synthetase family. ValS type 1 subfamily.</text>
</comment>
<feature type="domain" description="Transglycosylase SLT" evidence="14">
    <location>
        <begin position="1060"/>
        <end position="1165"/>
    </location>
</feature>
<dbReference type="InterPro" id="IPR009080">
    <property type="entry name" value="tRNAsynth_Ia_anticodon-bd"/>
</dbReference>
<evidence type="ECO:0000259" key="13">
    <source>
        <dbReference type="Pfam" id="PF00133"/>
    </source>
</evidence>
<dbReference type="GO" id="GO:0005829">
    <property type="term" value="C:cytosol"/>
    <property type="evidence" value="ECO:0007669"/>
    <property type="project" value="TreeGrafter"/>
</dbReference>
<evidence type="ECO:0000256" key="2">
    <source>
        <dbReference type="ARBA" id="ARBA00011245"/>
    </source>
</evidence>
<dbReference type="EMBL" id="PEWN01000003">
    <property type="protein sequence ID" value="PIU52233.1"/>
    <property type="molecule type" value="Genomic_DNA"/>
</dbReference>
<dbReference type="SUPFAM" id="SSF52374">
    <property type="entry name" value="Nucleotidylyl transferase"/>
    <property type="match status" value="1"/>
</dbReference>
<organism evidence="17 18">
    <name type="scientific">Candidatus Desantisbacteria bacterium CG07_land_8_20_14_0_80_39_15</name>
    <dbReference type="NCBI Taxonomy" id="1974549"/>
    <lineage>
        <taxon>Bacteria</taxon>
        <taxon>Candidatus Desantisiibacteriota</taxon>
    </lineage>
</organism>
<dbReference type="SUPFAM" id="SSF47323">
    <property type="entry name" value="Anticodon-binding domain of a subclass of class I aminoacyl-tRNA synthetases"/>
    <property type="match status" value="1"/>
</dbReference>
<dbReference type="GO" id="GO:0002161">
    <property type="term" value="F:aminoacyl-tRNA deacylase activity"/>
    <property type="evidence" value="ECO:0007669"/>
    <property type="project" value="InterPro"/>
</dbReference>
<feature type="short sequence motif" description="'KMSKS' region" evidence="11">
    <location>
        <begin position="525"/>
        <end position="529"/>
    </location>
</feature>
<dbReference type="GO" id="GO:0004832">
    <property type="term" value="F:valine-tRNA ligase activity"/>
    <property type="evidence" value="ECO:0007669"/>
    <property type="project" value="UniProtKB-UniRule"/>
</dbReference>
<dbReference type="Pfam" id="PF10458">
    <property type="entry name" value="Val_tRNA-synt_C"/>
    <property type="match status" value="1"/>
</dbReference>
<keyword evidence="8 11" id="KW-0175">Coiled coil</keyword>
<dbReference type="InterPro" id="IPR008258">
    <property type="entry name" value="Transglycosylase_SLT_dom_1"/>
</dbReference>
<dbReference type="NCBIfam" id="TIGR00422">
    <property type="entry name" value="valS"/>
    <property type="match status" value="1"/>
</dbReference>
<dbReference type="CDD" id="cd00817">
    <property type="entry name" value="ValRS_core"/>
    <property type="match status" value="1"/>
</dbReference>
<comment type="subcellular location">
    <subcellularLocation>
        <location evidence="1 11">Cytoplasm</location>
    </subcellularLocation>
</comment>
<dbReference type="InterPro" id="IPR013155">
    <property type="entry name" value="M/V/L/I-tRNA-synth_anticd-bd"/>
</dbReference>
<feature type="domain" description="Valyl-tRNA synthetase tRNA-binding arm" evidence="16">
    <location>
        <begin position="849"/>
        <end position="912"/>
    </location>
</feature>
<evidence type="ECO:0000313" key="17">
    <source>
        <dbReference type="EMBL" id="PIU52233.1"/>
    </source>
</evidence>
<evidence type="ECO:0000256" key="11">
    <source>
        <dbReference type="HAMAP-Rule" id="MF_02004"/>
    </source>
</evidence>
<keyword evidence="5 11" id="KW-0547">Nucleotide-binding</keyword>
<feature type="short sequence motif" description="'HIGH' region" evidence="11">
    <location>
        <begin position="44"/>
        <end position="54"/>
    </location>
</feature>
<dbReference type="SUPFAM" id="SSF46589">
    <property type="entry name" value="tRNA-binding arm"/>
    <property type="match status" value="1"/>
</dbReference>
<keyword evidence="7 11" id="KW-0648">Protein biosynthesis</keyword>
<evidence type="ECO:0000256" key="1">
    <source>
        <dbReference type="ARBA" id="ARBA00004496"/>
    </source>
</evidence>
<dbReference type="InterPro" id="IPR002300">
    <property type="entry name" value="aa-tRNA-synth_Ia"/>
</dbReference>
<dbReference type="Pfam" id="PF00133">
    <property type="entry name" value="tRNA-synt_1"/>
    <property type="match status" value="1"/>
</dbReference>
<dbReference type="InterPro" id="IPR001412">
    <property type="entry name" value="aa-tRNA-synth_I_CS"/>
</dbReference>
<keyword evidence="3 11" id="KW-0963">Cytoplasm</keyword>
<dbReference type="InterPro" id="IPR023346">
    <property type="entry name" value="Lysozyme-like_dom_sf"/>
</dbReference>
<dbReference type="PRINTS" id="PR00986">
    <property type="entry name" value="TRNASYNTHVAL"/>
</dbReference>
<evidence type="ECO:0000256" key="12">
    <source>
        <dbReference type="SAM" id="Phobius"/>
    </source>
</evidence>
<comment type="caution">
    <text evidence="17">The sequence shown here is derived from an EMBL/GenBank/DDBJ whole genome shotgun (WGS) entry which is preliminary data.</text>
</comment>
<reference evidence="18" key="1">
    <citation type="submission" date="2017-09" db="EMBL/GenBank/DDBJ databases">
        <title>Depth-based differentiation of microbial function through sediment-hosted aquifers and enrichment of novel symbionts in the deep terrestrial subsurface.</title>
        <authorList>
            <person name="Probst A.J."/>
            <person name="Ladd B."/>
            <person name="Jarett J.K."/>
            <person name="Geller-Mcgrath D.E."/>
            <person name="Sieber C.M.K."/>
            <person name="Emerson J.B."/>
            <person name="Anantharaman K."/>
            <person name="Thomas B.C."/>
            <person name="Malmstrom R."/>
            <person name="Stieglmeier M."/>
            <person name="Klingl A."/>
            <person name="Woyke T."/>
            <person name="Ryan C.M."/>
            <person name="Banfield J.F."/>
        </authorList>
    </citation>
    <scope>NUCLEOTIDE SEQUENCE [LARGE SCALE GENOMIC DNA]</scope>
</reference>
<comment type="domain">
    <text evidence="11">The C-terminal coiled-coil domain is crucial for aminoacylation activity.</text>
</comment>
<evidence type="ECO:0000259" key="14">
    <source>
        <dbReference type="Pfam" id="PF01464"/>
    </source>
</evidence>
<dbReference type="GO" id="GO:0006438">
    <property type="term" value="P:valyl-tRNA aminoacylation"/>
    <property type="evidence" value="ECO:0007669"/>
    <property type="project" value="UniProtKB-UniRule"/>
</dbReference>
<protein>
    <recommendedName>
        <fullName evidence="11">Valine--tRNA ligase</fullName>
        <ecNumber evidence="11">6.1.1.9</ecNumber>
    </recommendedName>
    <alternativeName>
        <fullName evidence="11">Valyl-tRNA synthetase</fullName>
        <shortName evidence="11">ValRS</shortName>
    </alternativeName>
</protein>
<accession>A0A2M6ZIM0</accession>
<comment type="catalytic activity">
    <reaction evidence="10 11">
        <text>tRNA(Val) + L-valine + ATP = L-valyl-tRNA(Val) + AMP + diphosphate</text>
        <dbReference type="Rhea" id="RHEA:10704"/>
        <dbReference type="Rhea" id="RHEA-COMP:9672"/>
        <dbReference type="Rhea" id="RHEA-COMP:9708"/>
        <dbReference type="ChEBI" id="CHEBI:30616"/>
        <dbReference type="ChEBI" id="CHEBI:33019"/>
        <dbReference type="ChEBI" id="CHEBI:57762"/>
        <dbReference type="ChEBI" id="CHEBI:78442"/>
        <dbReference type="ChEBI" id="CHEBI:78537"/>
        <dbReference type="ChEBI" id="CHEBI:456215"/>
        <dbReference type="EC" id="6.1.1.9"/>
    </reaction>
</comment>
<evidence type="ECO:0000256" key="7">
    <source>
        <dbReference type="ARBA" id="ARBA00022917"/>
    </source>
</evidence>
<dbReference type="PANTHER" id="PTHR11946">
    <property type="entry name" value="VALYL-TRNA SYNTHETASES"/>
    <property type="match status" value="1"/>
</dbReference>
<dbReference type="CDD" id="cd07962">
    <property type="entry name" value="Anticodon_Ia_Val"/>
    <property type="match status" value="1"/>
</dbReference>
<dbReference type="SUPFAM" id="SSF53955">
    <property type="entry name" value="Lysozyme-like"/>
    <property type="match status" value="1"/>
</dbReference>
<dbReference type="CDD" id="cd00254">
    <property type="entry name" value="LT-like"/>
    <property type="match status" value="1"/>
</dbReference>
<dbReference type="SUPFAM" id="SSF50677">
    <property type="entry name" value="ValRS/IleRS/LeuRS editing domain"/>
    <property type="match status" value="1"/>
</dbReference>
<evidence type="ECO:0000256" key="5">
    <source>
        <dbReference type="ARBA" id="ARBA00022741"/>
    </source>
</evidence>
<feature type="domain" description="Methionyl/Valyl/Leucyl/Isoleucyl-tRNA synthetase anticodon-binding" evidence="15">
    <location>
        <begin position="610"/>
        <end position="786"/>
    </location>
</feature>
<evidence type="ECO:0000259" key="15">
    <source>
        <dbReference type="Pfam" id="PF08264"/>
    </source>
</evidence>
<dbReference type="InterPro" id="IPR019499">
    <property type="entry name" value="Val-tRNA_synth_tRNA-bd"/>
</dbReference>
<gene>
    <name evidence="11" type="primary">valS</name>
    <name evidence="17" type="ORF">COS91_00250</name>
</gene>
<dbReference type="Pfam" id="PF01464">
    <property type="entry name" value="SLT"/>
    <property type="match status" value="1"/>
</dbReference>
<dbReference type="Pfam" id="PF08264">
    <property type="entry name" value="Anticodon_1"/>
    <property type="match status" value="1"/>
</dbReference>
<dbReference type="GO" id="GO:0005524">
    <property type="term" value="F:ATP binding"/>
    <property type="evidence" value="ECO:0007669"/>
    <property type="project" value="UniProtKB-UniRule"/>
</dbReference>
<dbReference type="FunFam" id="3.40.50.620:FF:000098">
    <property type="entry name" value="Valine--tRNA ligase"/>
    <property type="match status" value="1"/>
</dbReference>
<evidence type="ECO:0000256" key="4">
    <source>
        <dbReference type="ARBA" id="ARBA00022598"/>
    </source>
</evidence>
<feature type="binding site" evidence="11">
    <location>
        <position position="528"/>
    </location>
    <ligand>
        <name>ATP</name>
        <dbReference type="ChEBI" id="CHEBI:30616"/>
    </ligand>
</feature>
<comment type="function">
    <text evidence="11">Catalyzes the attachment of valine to tRNA(Val). As ValRS can inadvertently accommodate and process structurally similar amino acids such as threonine, to avoid such errors, it has a 'posttransfer' editing activity that hydrolyzes mischarged Thr-tRNA(Val) in a tRNA-dependent manner.</text>
</comment>
<dbReference type="InterPro" id="IPR033705">
    <property type="entry name" value="Anticodon_Ia_Val"/>
</dbReference>
<dbReference type="InterPro" id="IPR037118">
    <property type="entry name" value="Val-tRNA_synth_C_sf"/>
</dbReference>
<evidence type="ECO:0000256" key="6">
    <source>
        <dbReference type="ARBA" id="ARBA00022840"/>
    </source>
</evidence>
<dbReference type="PANTHER" id="PTHR11946:SF93">
    <property type="entry name" value="VALINE--TRNA LIGASE, CHLOROPLASTIC_MITOCHONDRIAL 2"/>
    <property type="match status" value="1"/>
</dbReference>